<feature type="domain" description="PIPK" evidence="13">
    <location>
        <begin position="339"/>
        <end position="758"/>
    </location>
</feature>
<dbReference type="OrthoDB" id="20783at2759"/>
<protein>
    <recommendedName>
        <fullName evidence="2">1-phosphatidylinositol-4-phosphate 5-kinase</fullName>
        <ecNumber evidence="2">2.7.1.68</ecNumber>
    </recommendedName>
    <alternativeName>
        <fullName evidence="10">1-phosphatidylinositol 4-phosphate kinase</fullName>
    </alternativeName>
    <alternativeName>
        <fullName evidence="8">Diphosphoinositide kinase</fullName>
    </alternativeName>
    <alternativeName>
        <fullName evidence="9">PIP5K</fullName>
    </alternativeName>
</protein>
<dbReference type="Proteomes" id="UP000015441">
    <property type="component" value="Unassembled WGS sequence"/>
</dbReference>
<dbReference type="Gene3D" id="3.30.810.10">
    <property type="entry name" value="2-Layer Sandwich"/>
    <property type="match status" value="1"/>
</dbReference>
<evidence type="ECO:0000256" key="9">
    <source>
        <dbReference type="ARBA" id="ARBA00080374"/>
    </source>
</evidence>
<comment type="caution">
    <text evidence="14">The sequence shown here is derived from an EMBL/GenBank/DDBJ whole genome shotgun (WGS) entry which is preliminary data.</text>
</comment>
<evidence type="ECO:0000256" key="8">
    <source>
        <dbReference type="ARBA" id="ARBA00078403"/>
    </source>
</evidence>
<evidence type="ECO:0000256" key="4">
    <source>
        <dbReference type="ARBA" id="ARBA00022679"/>
    </source>
</evidence>
<dbReference type="Pfam" id="PF01504">
    <property type="entry name" value="PIP5K"/>
    <property type="match status" value="1"/>
</dbReference>
<dbReference type="InParanoid" id="N1J572"/>
<dbReference type="GO" id="GO:0005886">
    <property type="term" value="C:plasma membrane"/>
    <property type="evidence" value="ECO:0007669"/>
    <property type="project" value="TreeGrafter"/>
</dbReference>
<organism evidence="14 15">
    <name type="scientific">Blumeria graminis f. sp. hordei (strain DH14)</name>
    <name type="common">Barley powdery mildew</name>
    <name type="synonym">Oidium monilioides f. sp. hordei</name>
    <dbReference type="NCBI Taxonomy" id="546991"/>
    <lineage>
        <taxon>Eukaryota</taxon>
        <taxon>Fungi</taxon>
        <taxon>Dikarya</taxon>
        <taxon>Ascomycota</taxon>
        <taxon>Pezizomycotina</taxon>
        <taxon>Leotiomycetes</taxon>
        <taxon>Erysiphales</taxon>
        <taxon>Erysiphaceae</taxon>
        <taxon>Blumeria</taxon>
        <taxon>Blumeria hordei</taxon>
    </lineage>
</organism>
<keyword evidence="15" id="KW-1185">Reference proteome</keyword>
<dbReference type="SMART" id="SM00330">
    <property type="entry name" value="PIPKc"/>
    <property type="match status" value="1"/>
</dbReference>
<dbReference type="InterPro" id="IPR002498">
    <property type="entry name" value="PInositol-4-P-4/5-kinase_core"/>
</dbReference>
<evidence type="ECO:0000256" key="1">
    <source>
        <dbReference type="ARBA" id="ARBA00000444"/>
    </source>
</evidence>
<keyword evidence="6 11" id="KW-0418">Kinase</keyword>
<evidence type="ECO:0000256" key="6">
    <source>
        <dbReference type="ARBA" id="ARBA00022777"/>
    </source>
</evidence>
<dbReference type="InterPro" id="IPR023610">
    <property type="entry name" value="PInositol-4/5-P-5/4-kinase"/>
</dbReference>
<name>N1J572_BLUG1</name>
<accession>N1J572</accession>
<dbReference type="AlphaFoldDB" id="N1J572"/>
<dbReference type="FunFam" id="3.30.800.10:FF:000009">
    <property type="entry name" value="Phosphatidylinositol 4-phosphate 5-kinase its3"/>
    <property type="match status" value="1"/>
</dbReference>
<keyword evidence="5 11" id="KW-0547">Nucleotide-binding</keyword>
<dbReference type="EMBL" id="CAUH01000671">
    <property type="protein sequence ID" value="CCU74830.1"/>
    <property type="molecule type" value="Genomic_DNA"/>
</dbReference>
<dbReference type="PANTHER" id="PTHR23086">
    <property type="entry name" value="PHOSPHATIDYLINOSITOL-4-PHOSPHATE 5-KINASE"/>
    <property type="match status" value="1"/>
</dbReference>
<reference evidence="14 15" key="1">
    <citation type="journal article" date="2010" name="Science">
        <title>Genome expansion and gene loss in powdery mildew fungi reveal tradeoffs in extreme parasitism.</title>
        <authorList>
            <person name="Spanu P.D."/>
            <person name="Abbott J.C."/>
            <person name="Amselem J."/>
            <person name="Burgis T.A."/>
            <person name="Soanes D.M."/>
            <person name="Stueber K."/>
            <person name="Ver Loren van Themaat E."/>
            <person name="Brown J.K.M."/>
            <person name="Butcher S.A."/>
            <person name="Gurr S.J."/>
            <person name="Lebrun M.-H."/>
            <person name="Ridout C.J."/>
            <person name="Schulze-Lefert P."/>
            <person name="Talbot N.J."/>
            <person name="Ahmadinejad N."/>
            <person name="Ametz C."/>
            <person name="Barton G.R."/>
            <person name="Benjdia M."/>
            <person name="Bidzinski P."/>
            <person name="Bindschedler L.V."/>
            <person name="Both M."/>
            <person name="Brewer M.T."/>
            <person name="Cadle-Davidson L."/>
            <person name="Cadle-Davidson M.M."/>
            <person name="Collemare J."/>
            <person name="Cramer R."/>
            <person name="Frenkel O."/>
            <person name="Godfrey D."/>
            <person name="Harriman J."/>
            <person name="Hoede C."/>
            <person name="King B.C."/>
            <person name="Klages S."/>
            <person name="Kleemann J."/>
            <person name="Knoll D."/>
            <person name="Koti P.S."/>
            <person name="Kreplak J."/>
            <person name="Lopez-Ruiz F.J."/>
            <person name="Lu X."/>
            <person name="Maekawa T."/>
            <person name="Mahanil S."/>
            <person name="Micali C."/>
            <person name="Milgroom M.G."/>
            <person name="Montana G."/>
            <person name="Noir S."/>
            <person name="O'Connell R.J."/>
            <person name="Oberhaensli S."/>
            <person name="Parlange F."/>
            <person name="Pedersen C."/>
            <person name="Quesneville H."/>
            <person name="Reinhardt R."/>
            <person name="Rott M."/>
            <person name="Sacristan S."/>
            <person name="Schmidt S.M."/>
            <person name="Schoen M."/>
            <person name="Skamnioti P."/>
            <person name="Sommer H."/>
            <person name="Stephens A."/>
            <person name="Takahara H."/>
            <person name="Thordal-Christensen H."/>
            <person name="Vigouroux M."/>
            <person name="Wessling R."/>
            <person name="Wicker T."/>
            <person name="Panstruga R."/>
        </authorList>
    </citation>
    <scope>NUCLEOTIDE SEQUENCE [LARGE SCALE GENOMIC DNA]</scope>
    <source>
        <strain evidence="14">DH14</strain>
    </source>
</reference>
<evidence type="ECO:0000256" key="11">
    <source>
        <dbReference type="PROSITE-ProRule" id="PRU00781"/>
    </source>
</evidence>
<dbReference type="STRING" id="546991.N1J572"/>
<comment type="catalytic activity">
    <reaction evidence="1">
        <text>a 1,2-diacyl-sn-glycero-3-phospho-(1D-myo-inositol 4-phosphate) + ATP = a 1,2-diacyl-sn-glycero-3-phospho-(1D-myo-inositol-4,5-bisphosphate) + ADP + H(+)</text>
        <dbReference type="Rhea" id="RHEA:14425"/>
        <dbReference type="ChEBI" id="CHEBI:15378"/>
        <dbReference type="ChEBI" id="CHEBI:30616"/>
        <dbReference type="ChEBI" id="CHEBI:58178"/>
        <dbReference type="ChEBI" id="CHEBI:58456"/>
        <dbReference type="ChEBI" id="CHEBI:456216"/>
        <dbReference type="EC" id="2.7.1.68"/>
    </reaction>
</comment>
<evidence type="ECO:0000256" key="3">
    <source>
        <dbReference type="ARBA" id="ARBA00022553"/>
    </source>
</evidence>
<dbReference type="eggNOG" id="KOG0229">
    <property type="taxonomic scope" value="Eukaryota"/>
</dbReference>
<evidence type="ECO:0000256" key="5">
    <source>
        <dbReference type="ARBA" id="ARBA00022741"/>
    </source>
</evidence>
<evidence type="ECO:0000259" key="13">
    <source>
        <dbReference type="PROSITE" id="PS51455"/>
    </source>
</evidence>
<evidence type="ECO:0000313" key="14">
    <source>
        <dbReference type="EMBL" id="CCU74830.1"/>
    </source>
</evidence>
<keyword evidence="4 11" id="KW-0808">Transferase</keyword>
<keyword evidence="7 11" id="KW-0067">ATP-binding</keyword>
<feature type="region of interest" description="Disordered" evidence="12">
    <location>
        <begin position="897"/>
        <end position="924"/>
    </location>
</feature>
<evidence type="ECO:0000256" key="10">
    <source>
        <dbReference type="ARBA" id="ARBA00082306"/>
    </source>
</evidence>
<proteinExistence type="predicted"/>
<dbReference type="InterPro" id="IPR027483">
    <property type="entry name" value="PInositol-4-P-4/5-kinase_C_sf"/>
</dbReference>
<dbReference type="GO" id="GO:0046854">
    <property type="term" value="P:phosphatidylinositol phosphate biosynthetic process"/>
    <property type="evidence" value="ECO:0007669"/>
    <property type="project" value="UniProtKB-ARBA"/>
</dbReference>
<sequence length="924" mass="104144">MPHALGRPSFMANDAGPMISSSRTQFDVPNYNRHSYEKVNVNNRTAACLPTKNISYGNGLHRYPDVVMNETDGKLATGGEMIHDISLNTIANRKPSQKGATNWSSSNGSTFSGHETFSVGVENERKSLQNGSSPNSYTEKNSIASAAGLALNTSVDRWPLTNLHYEASRTNSLPTPISMDLQNTSSEGFASIPTPSSSSHIASQSVPDTSSQFPCENSGLPTHISNSILPCSTLPPHLCPPPLKLRDTLQVPKVGHNRAAEEDGVCNSGRHSPTTANPNARRGSLATNPRNTQSVCSNIPHEEVLPDDDALIWAEAVRQKRASKRRKRDEEDDDRVIVGTKVDQNHVNWVTAYNMLTGIRFTVSRTNAKIDRPLTNADFEARHKFSFDITGNELTPSAKYDFKFKDYAPWVFRYLRAKFKLDPADYLVSLTSKYILSELGSPGKSGSFFYFSRDYKYIIKTIHHSEHKFLRKILKEYYAHVQENPNTLLSQFYGLHRVKMPYGRKIHFVVMNNLFPPHRDIHHTFDLKGSTIGRDFREEDLAKNPRATLKDLNWLRRDLHLEFGPEKKRLFFEQMEKDVQLLQRLGIMDYSMLVGIHNLQIGNQENLRDKTLQVFQPGGDTTSEEIERGNENRGSLLRTPSKLENARKARELRQIIKQEKPIPMGESSSRMPDTLEENTAKKELLFYGDDGGFQATHEDNSPGEQIFFLSIIDCLTHYGTIKKLEHFWKGLKHDKRLISPVSPDPYAERFIDFIETITKSPEEARRDNIVDASIHTSVNMNPTVSLETNQRISVDEMQHQESFKEPVSQKNSYGANREEYPQRGEIQMHEIRNMTNNRSLSSDRNGGLQGPTLPVVRELGESGNASVGPNICDNENRPATPPKDPVEYNYHASINKSAHISHGKRPLSTCSLDKKLPPLPTQVG</sequence>
<dbReference type="PROSITE" id="PS51455">
    <property type="entry name" value="PIPK"/>
    <property type="match status" value="1"/>
</dbReference>
<feature type="region of interest" description="Disordered" evidence="12">
    <location>
        <begin position="260"/>
        <end position="291"/>
    </location>
</feature>
<evidence type="ECO:0000256" key="7">
    <source>
        <dbReference type="ARBA" id="ARBA00022840"/>
    </source>
</evidence>
<evidence type="ECO:0000256" key="12">
    <source>
        <dbReference type="SAM" id="MobiDB-lite"/>
    </source>
</evidence>
<dbReference type="HOGENOM" id="CLU_004312_0_3_1"/>
<dbReference type="CDD" id="cd17303">
    <property type="entry name" value="PIPKc_PIP5K_yeast_like"/>
    <property type="match status" value="1"/>
</dbReference>
<evidence type="ECO:0000256" key="2">
    <source>
        <dbReference type="ARBA" id="ARBA00012172"/>
    </source>
</evidence>
<dbReference type="SUPFAM" id="SSF56104">
    <property type="entry name" value="SAICAR synthase-like"/>
    <property type="match status" value="1"/>
</dbReference>
<feature type="region of interest" description="Disordered" evidence="12">
    <location>
        <begin position="185"/>
        <end position="214"/>
    </location>
</feature>
<dbReference type="Gene3D" id="3.30.800.10">
    <property type="entry name" value="Phosphatidylinositol Phosphate Kinase II Beta"/>
    <property type="match status" value="1"/>
</dbReference>
<keyword evidence="3" id="KW-0597">Phosphoprotein</keyword>
<dbReference type="GO" id="GO:0005524">
    <property type="term" value="F:ATP binding"/>
    <property type="evidence" value="ECO:0007669"/>
    <property type="project" value="UniProtKB-UniRule"/>
</dbReference>
<dbReference type="PANTHER" id="PTHR23086:SF8">
    <property type="entry name" value="PHOSPHATIDYLINOSITOL 5-PHOSPHATE 4-KINASE, ISOFORM A"/>
    <property type="match status" value="1"/>
</dbReference>
<evidence type="ECO:0000313" key="15">
    <source>
        <dbReference type="Proteomes" id="UP000015441"/>
    </source>
</evidence>
<feature type="region of interest" description="Disordered" evidence="12">
    <location>
        <begin position="93"/>
        <end position="115"/>
    </location>
</feature>
<feature type="compositionally biased region" description="Polar residues" evidence="12">
    <location>
        <begin position="98"/>
        <end position="115"/>
    </location>
</feature>
<feature type="compositionally biased region" description="Polar residues" evidence="12">
    <location>
        <begin position="269"/>
        <end position="278"/>
    </location>
</feature>
<gene>
    <name evidence="14" type="ORF">BGHDH14_bgh00552</name>
</gene>
<feature type="region of interest" description="Disordered" evidence="12">
    <location>
        <begin position="859"/>
        <end position="884"/>
    </location>
</feature>
<dbReference type="InterPro" id="IPR027484">
    <property type="entry name" value="PInositol-4-P-5-kinase_N"/>
</dbReference>
<dbReference type="GO" id="GO:0016308">
    <property type="term" value="F:1-phosphatidylinositol-4-phosphate 5-kinase activity"/>
    <property type="evidence" value="ECO:0007669"/>
    <property type="project" value="UniProtKB-EC"/>
</dbReference>
<dbReference type="EC" id="2.7.1.68" evidence="2"/>